<evidence type="ECO:0000313" key="4">
    <source>
        <dbReference type="EMBL" id="KIX12223.1"/>
    </source>
</evidence>
<dbReference type="InterPro" id="IPR056729">
    <property type="entry name" value="GMPPB_C"/>
</dbReference>
<evidence type="ECO:0000259" key="3">
    <source>
        <dbReference type="Pfam" id="PF25087"/>
    </source>
</evidence>
<dbReference type="STRING" id="1429043.X474_20910"/>
<dbReference type="FunCoup" id="A0A0D2HNS4">
    <property type="interactions" value="29"/>
</dbReference>
<dbReference type="SUPFAM" id="SSF51161">
    <property type="entry name" value="Trimeric LpxA-like enzymes"/>
    <property type="match status" value="1"/>
</dbReference>
<dbReference type="PATRIC" id="fig|1429043.3.peg.4431"/>
<dbReference type="Gene3D" id="2.160.10.10">
    <property type="entry name" value="Hexapeptide repeat proteins"/>
    <property type="match status" value="1"/>
</dbReference>
<evidence type="ECO:0000256" key="1">
    <source>
        <dbReference type="ARBA" id="ARBA00022679"/>
    </source>
</evidence>
<dbReference type="InterPro" id="IPR011004">
    <property type="entry name" value="Trimer_LpxA-like_sf"/>
</dbReference>
<organism evidence="4 5">
    <name type="scientific">Dethiosulfatarculus sandiegensis</name>
    <dbReference type="NCBI Taxonomy" id="1429043"/>
    <lineage>
        <taxon>Bacteria</taxon>
        <taxon>Pseudomonadati</taxon>
        <taxon>Thermodesulfobacteriota</taxon>
        <taxon>Desulfarculia</taxon>
        <taxon>Desulfarculales</taxon>
        <taxon>Desulfarculaceae</taxon>
        <taxon>Dethiosulfatarculus</taxon>
    </lineage>
</organism>
<dbReference type="InterPro" id="IPR050065">
    <property type="entry name" value="GlmU-like"/>
</dbReference>
<keyword evidence="2" id="KW-0012">Acyltransferase</keyword>
<dbReference type="Proteomes" id="UP000032233">
    <property type="component" value="Unassembled WGS sequence"/>
</dbReference>
<dbReference type="AlphaFoldDB" id="A0A0D2HNS4"/>
<dbReference type="GO" id="GO:0016746">
    <property type="term" value="F:acyltransferase activity"/>
    <property type="evidence" value="ECO:0007669"/>
    <property type="project" value="UniProtKB-KW"/>
</dbReference>
<dbReference type="PANTHER" id="PTHR43584">
    <property type="entry name" value="NUCLEOTIDYL TRANSFERASE"/>
    <property type="match status" value="1"/>
</dbReference>
<accession>A0A0D2HNS4</accession>
<protein>
    <submittedName>
        <fullName evidence="4">Bifunctional GlmU protein</fullName>
    </submittedName>
</protein>
<comment type="caution">
    <text evidence="4">The sequence shown here is derived from an EMBL/GenBank/DDBJ whole genome shotgun (WGS) entry which is preliminary data.</text>
</comment>
<dbReference type="GO" id="GO:0016779">
    <property type="term" value="F:nucleotidyltransferase activity"/>
    <property type="evidence" value="ECO:0007669"/>
    <property type="project" value="UniProtKB-ARBA"/>
</dbReference>
<feature type="domain" description="Mannose-1-phosphate guanyltransferase C-terminal" evidence="3">
    <location>
        <begin position="126"/>
        <end position="247"/>
    </location>
</feature>
<dbReference type="OrthoDB" id="9775031at2"/>
<dbReference type="Pfam" id="PF25087">
    <property type="entry name" value="GMPPB_C"/>
    <property type="match status" value="1"/>
</dbReference>
<reference evidence="4 5" key="1">
    <citation type="submission" date="2013-11" db="EMBL/GenBank/DDBJ databases">
        <title>Metagenomic analysis of a methanogenic consortium involved in long chain n-alkane degradation.</title>
        <authorList>
            <person name="Davidova I.A."/>
            <person name="Callaghan A.V."/>
            <person name="Wawrik B."/>
            <person name="Pruitt S."/>
            <person name="Marks C."/>
            <person name="Duncan K.E."/>
            <person name="Suflita J.M."/>
        </authorList>
    </citation>
    <scope>NUCLEOTIDE SEQUENCE [LARGE SCALE GENOMIC DNA]</scope>
    <source>
        <strain evidence="4 5">SPR</strain>
    </source>
</reference>
<evidence type="ECO:0000313" key="5">
    <source>
        <dbReference type="Proteomes" id="UP000032233"/>
    </source>
</evidence>
<dbReference type="PANTHER" id="PTHR43584:SF8">
    <property type="entry name" value="N-ACETYLMURAMATE ALPHA-1-PHOSPHATE URIDYLYLTRANSFERASE"/>
    <property type="match status" value="1"/>
</dbReference>
<name>A0A0D2HNS4_9BACT</name>
<dbReference type="RefSeq" id="WP_044351048.1">
    <property type="nucleotide sequence ID" value="NZ_AZAC01000034.1"/>
</dbReference>
<keyword evidence="5" id="KW-1185">Reference proteome</keyword>
<sequence>MIAPKDLFELDGLSHRSLFQGVDLVWDALDHIKEYTIRCVEEAGSLPEALTRNGVVLADTVVIHEGVVHDSGFELLGGDPTKFTMKVRLGDKEVTDAAVVYQGATFMDNRVHLAPGCKVEPGALLKGPSFIGPGTEVRQGAYLRGGCLVGSSCVVGHTTEIKNSVMLDGAKAGHFAYLGDSILGREVNLGAGTKLANLKILEKPYRITVGDELYVIKRRKFGAILGDKVETGCNTVTNPGTVMGKRSMVSPCSSVKGGYHKPRTIIR</sequence>
<evidence type="ECO:0000256" key="2">
    <source>
        <dbReference type="ARBA" id="ARBA00023315"/>
    </source>
</evidence>
<dbReference type="EMBL" id="AZAC01000034">
    <property type="protein sequence ID" value="KIX12223.1"/>
    <property type="molecule type" value="Genomic_DNA"/>
</dbReference>
<proteinExistence type="predicted"/>
<dbReference type="InParanoid" id="A0A0D2HNS4"/>
<gene>
    <name evidence="4" type="ORF">X474_20910</name>
</gene>
<keyword evidence="1" id="KW-0808">Transferase</keyword>